<keyword evidence="3" id="KW-0274">FAD</keyword>
<proteinExistence type="inferred from homology"/>
<evidence type="ECO:0000313" key="8">
    <source>
        <dbReference type="Proteomes" id="UP000738349"/>
    </source>
</evidence>
<keyword evidence="5" id="KW-0503">Monooxygenase</keyword>
<comment type="caution">
    <text evidence="7">The sequence shown here is derived from an EMBL/GenBank/DDBJ whole genome shotgun (WGS) entry which is preliminary data.</text>
</comment>
<dbReference type="Gene3D" id="3.50.50.60">
    <property type="entry name" value="FAD/NAD(P)-binding domain"/>
    <property type="match status" value="1"/>
</dbReference>
<evidence type="ECO:0000313" key="7">
    <source>
        <dbReference type="EMBL" id="KAH7137723.1"/>
    </source>
</evidence>
<dbReference type="AlphaFoldDB" id="A0A9P9EHT6"/>
<dbReference type="GO" id="GO:0071949">
    <property type="term" value="F:FAD binding"/>
    <property type="evidence" value="ECO:0007669"/>
    <property type="project" value="InterPro"/>
</dbReference>
<dbReference type="Pfam" id="PF01494">
    <property type="entry name" value="FAD_binding_3"/>
    <property type="match status" value="1"/>
</dbReference>
<dbReference type="PANTHER" id="PTHR13789:SF316">
    <property type="entry name" value="FAD-BINDING DOMAIN-CONTAINING PROTEIN"/>
    <property type="match status" value="1"/>
</dbReference>
<protein>
    <recommendedName>
        <fullName evidence="6">FAD-binding domain-containing protein</fullName>
    </recommendedName>
</protein>
<accession>A0A9P9EHT6</accession>
<dbReference type="SUPFAM" id="SSF51905">
    <property type="entry name" value="FAD/NAD(P)-binding domain"/>
    <property type="match status" value="1"/>
</dbReference>
<comment type="similarity">
    <text evidence="1">Belongs to the paxM FAD-dependent monooxygenase family.</text>
</comment>
<dbReference type="EMBL" id="JAGMUV010000012">
    <property type="protein sequence ID" value="KAH7137723.1"/>
    <property type="molecule type" value="Genomic_DNA"/>
</dbReference>
<evidence type="ECO:0000256" key="4">
    <source>
        <dbReference type="ARBA" id="ARBA00023002"/>
    </source>
</evidence>
<feature type="domain" description="FAD-binding" evidence="6">
    <location>
        <begin position="6"/>
        <end position="333"/>
    </location>
</feature>
<reference evidence="7" key="1">
    <citation type="journal article" date="2021" name="Nat. Commun.">
        <title>Genetic determinants of endophytism in the Arabidopsis root mycobiome.</title>
        <authorList>
            <person name="Mesny F."/>
            <person name="Miyauchi S."/>
            <person name="Thiergart T."/>
            <person name="Pickel B."/>
            <person name="Atanasova L."/>
            <person name="Karlsson M."/>
            <person name="Huettel B."/>
            <person name="Barry K.W."/>
            <person name="Haridas S."/>
            <person name="Chen C."/>
            <person name="Bauer D."/>
            <person name="Andreopoulos W."/>
            <person name="Pangilinan J."/>
            <person name="LaButti K."/>
            <person name="Riley R."/>
            <person name="Lipzen A."/>
            <person name="Clum A."/>
            <person name="Drula E."/>
            <person name="Henrissat B."/>
            <person name="Kohler A."/>
            <person name="Grigoriev I.V."/>
            <person name="Martin F.M."/>
            <person name="Hacquard S."/>
        </authorList>
    </citation>
    <scope>NUCLEOTIDE SEQUENCE</scope>
    <source>
        <strain evidence="7">MPI-CAGE-AT-0147</strain>
    </source>
</reference>
<keyword evidence="4" id="KW-0560">Oxidoreductase</keyword>
<dbReference type="GO" id="GO:0004497">
    <property type="term" value="F:monooxygenase activity"/>
    <property type="evidence" value="ECO:0007669"/>
    <property type="project" value="UniProtKB-KW"/>
</dbReference>
<evidence type="ECO:0000256" key="1">
    <source>
        <dbReference type="ARBA" id="ARBA00007992"/>
    </source>
</evidence>
<name>A0A9P9EHT6_9HYPO</name>
<dbReference type="Proteomes" id="UP000738349">
    <property type="component" value="Unassembled WGS sequence"/>
</dbReference>
<dbReference type="InterPro" id="IPR036188">
    <property type="entry name" value="FAD/NAD-bd_sf"/>
</dbReference>
<gene>
    <name evidence="7" type="ORF">EDB81DRAFT_693018</name>
</gene>
<organism evidence="7 8">
    <name type="scientific">Dactylonectria macrodidyma</name>
    <dbReference type="NCBI Taxonomy" id="307937"/>
    <lineage>
        <taxon>Eukaryota</taxon>
        <taxon>Fungi</taxon>
        <taxon>Dikarya</taxon>
        <taxon>Ascomycota</taxon>
        <taxon>Pezizomycotina</taxon>
        <taxon>Sordariomycetes</taxon>
        <taxon>Hypocreomycetidae</taxon>
        <taxon>Hypocreales</taxon>
        <taxon>Nectriaceae</taxon>
        <taxon>Dactylonectria</taxon>
    </lineage>
</organism>
<dbReference type="InterPro" id="IPR050493">
    <property type="entry name" value="FAD-dep_Monooxygenase_BioMet"/>
</dbReference>
<keyword evidence="8" id="KW-1185">Reference proteome</keyword>
<dbReference type="PRINTS" id="PR00420">
    <property type="entry name" value="RNGMNOXGNASE"/>
</dbReference>
<dbReference type="InterPro" id="IPR002938">
    <property type="entry name" value="FAD-bd"/>
</dbReference>
<evidence type="ECO:0000259" key="6">
    <source>
        <dbReference type="Pfam" id="PF01494"/>
    </source>
</evidence>
<evidence type="ECO:0000256" key="3">
    <source>
        <dbReference type="ARBA" id="ARBA00022827"/>
    </source>
</evidence>
<keyword evidence="2" id="KW-0285">Flavoprotein</keyword>
<dbReference type="OrthoDB" id="16820at2759"/>
<dbReference type="PANTHER" id="PTHR13789">
    <property type="entry name" value="MONOOXYGENASE"/>
    <property type="match status" value="1"/>
</dbReference>
<evidence type="ECO:0000256" key="5">
    <source>
        <dbReference type="ARBA" id="ARBA00023033"/>
    </source>
</evidence>
<sequence length="413" mass="45881">MNSDKVHIAIAGAGIAGLTLALLLQQRSISCAIYELRPSDVPKPGALMLAPNAIRILDEIGLFTQIRTKGYNFDTIHFKDFAGQTIDRFLMGSEAQYGFHAIRIHRETVIAELKNLARERAIPIHFEKQISNVIHENEAGMTFQFSDGSVGHASILIGADGIHSAVRNYICPEYNPEYSGQLAISAVIQQNSLSLPVNIRQSLPAIFVGRNRPLLMLPQSFDGSEIVVATQFGYPEQDKAGWMSLATDEHKLRNLLKEGMGEWQDLVQYSLEDARYDAISIWPYYALPSLPSWISRGKRVALIGDAAHAIPPTGGQGACQAIEDAFTLAVLLSGLSSFDLLGDGLAYWEKVRRERIEKVKTLTLQLGNSRLPQHEREQLPEGQYWNSGEQPDLHWLYGESVGDELSQWCVLNV</sequence>
<evidence type="ECO:0000256" key="2">
    <source>
        <dbReference type="ARBA" id="ARBA00022630"/>
    </source>
</evidence>